<dbReference type="GO" id="GO:0000981">
    <property type="term" value="F:DNA-binding transcription factor activity, RNA polymerase II-specific"/>
    <property type="evidence" value="ECO:0007669"/>
    <property type="project" value="InterPro"/>
</dbReference>
<dbReference type="Proteomes" id="UP001152885">
    <property type="component" value="Unassembled WGS sequence"/>
</dbReference>
<evidence type="ECO:0000256" key="4">
    <source>
        <dbReference type="PROSITE-ProRule" id="PRU00108"/>
    </source>
</evidence>
<dbReference type="PANTHER" id="PTHR24324">
    <property type="entry name" value="HOMEOBOX PROTEIN HHEX"/>
    <property type="match status" value="1"/>
</dbReference>
<evidence type="ECO:0000256" key="2">
    <source>
        <dbReference type="ARBA" id="ARBA00023155"/>
    </source>
</evidence>
<dbReference type="AlphaFoldDB" id="A0A9W4X8E7"/>
<comment type="caution">
    <text evidence="7">The sequence shown here is derived from an EMBL/GenBank/DDBJ whole genome shotgun (WGS) entry which is preliminary data.</text>
</comment>
<dbReference type="InterPro" id="IPR051000">
    <property type="entry name" value="Homeobox_DNA-bind_prot"/>
</dbReference>
<dbReference type="OrthoDB" id="4026277at2759"/>
<dbReference type="InterPro" id="IPR001356">
    <property type="entry name" value="HD"/>
</dbReference>
<sequence>MNSELYDCHSLLQSLATLEDITSQFLDDETNHLYHCSQKNIDELNDLINNIGKHPLLEAEYYVDSQMKVLHETNKRATKFTTERAIVSSATNENDLCINEMTISISNKLNDNFLSMDVSSAAEKLSEEAAVESSNKTKKRRRRLDKAATTILEKVFATCPTPNRREREFIAQKCGVEPLQVRVWFTNKRMRAKQSKKKLEELEKFTVTLPGPIAEQSATSFQLD</sequence>
<feature type="DNA-binding region" description="Homeobox" evidence="4">
    <location>
        <begin position="137"/>
        <end position="196"/>
    </location>
</feature>
<evidence type="ECO:0000256" key="5">
    <source>
        <dbReference type="RuleBase" id="RU000682"/>
    </source>
</evidence>
<dbReference type="Gene3D" id="1.10.10.60">
    <property type="entry name" value="Homeodomain-like"/>
    <property type="match status" value="1"/>
</dbReference>
<evidence type="ECO:0000256" key="1">
    <source>
        <dbReference type="ARBA" id="ARBA00023125"/>
    </source>
</evidence>
<dbReference type="InterPro" id="IPR009057">
    <property type="entry name" value="Homeodomain-like_sf"/>
</dbReference>
<proteinExistence type="predicted"/>
<feature type="domain" description="Homeobox" evidence="6">
    <location>
        <begin position="135"/>
        <end position="195"/>
    </location>
</feature>
<name>A0A9W4X8E7_9ASCO</name>
<dbReference type="SMART" id="SM00389">
    <property type="entry name" value="HOX"/>
    <property type="match status" value="1"/>
</dbReference>
<dbReference type="PROSITE" id="PS00027">
    <property type="entry name" value="HOMEOBOX_1"/>
    <property type="match status" value="1"/>
</dbReference>
<comment type="subcellular location">
    <subcellularLocation>
        <location evidence="4 5">Nucleus</location>
    </subcellularLocation>
</comment>
<dbReference type="PROSITE" id="PS50071">
    <property type="entry name" value="HOMEOBOX_2"/>
    <property type="match status" value="1"/>
</dbReference>
<dbReference type="InterPro" id="IPR017970">
    <property type="entry name" value="Homeobox_CS"/>
</dbReference>
<evidence type="ECO:0000256" key="3">
    <source>
        <dbReference type="ARBA" id="ARBA00023242"/>
    </source>
</evidence>
<dbReference type="PANTHER" id="PTHR24324:SF9">
    <property type="entry name" value="HOMEOBOX DOMAIN-CONTAINING PROTEIN"/>
    <property type="match status" value="1"/>
</dbReference>
<organism evidence="7 8">
    <name type="scientific">Candida verbasci</name>
    <dbReference type="NCBI Taxonomy" id="1227364"/>
    <lineage>
        <taxon>Eukaryota</taxon>
        <taxon>Fungi</taxon>
        <taxon>Dikarya</taxon>
        <taxon>Ascomycota</taxon>
        <taxon>Saccharomycotina</taxon>
        <taxon>Pichiomycetes</taxon>
        <taxon>Debaryomycetaceae</taxon>
        <taxon>Candida/Lodderomyces clade</taxon>
        <taxon>Candida</taxon>
    </lineage>
</organism>
<keyword evidence="8" id="KW-1185">Reference proteome</keyword>
<dbReference type="CDD" id="cd00086">
    <property type="entry name" value="homeodomain"/>
    <property type="match status" value="1"/>
</dbReference>
<dbReference type="Pfam" id="PF00046">
    <property type="entry name" value="Homeodomain"/>
    <property type="match status" value="1"/>
</dbReference>
<dbReference type="SUPFAM" id="SSF46689">
    <property type="entry name" value="Homeodomain-like"/>
    <property type="match status" value="1"/>
</dbReference>
<keyword evidence="2 4" id="KW-0371">Homeobox</keyword>
<evidence type="ECO:0000313" key="8">
    <source>
        <dbReference type="Proteomes" id="UP001152885"/>
    </source>
</evidence>
<reference evidence="7" key="1">
    <citation type="submission" date="2022-12" db="EMBL/GenBank/DDBJ databases">
        <authorList>
            <person name="Brejova B."/>
        </authorList>
    </citation>
    <scope>NUCLEOTIDE SEQUENCE</scope>
</reference>
<gene>
    <name evidence="7" type="ORF">CANVERA_P0682</name>
</gene>
<evidence type="ECO:0000313" key="7">
    <source>
        <dbReference type="EMBL" id="CAI5756164.1"/>
    </source>
</evidence>
<evidence type="ECO:0000259" key="6">
    <source>
        <dbReference type="PROSITE" id="PS50071"/>
    </source>
</evidence>
<accession>A0A9W4X8E7</accession>
<dbReference type="GO" id="GO:0000978">
    <property type="term" value="F:RNA polymerase II cis-regulatory region sequence-specific DNA binding"/>
    <property type="evidence" value="ECO:0007669"/>
    <property type="project" value="TreeGrafter"/>
</dbReference>
<keyword evidence="1 4" id="KW-0238">DNA-binding</keyword>
<protein>
    <recommendedName>
        <fullName evidence="6">Homeobox domain-containing protein</fullName>
    </recommendedName>
</protein>
<dbReference type="GO" id="GO:0030154">
    <property type="term" value="P:cell differentiation"/>
    <property type="evidence" value="ECO:0007669"/>
    <property type="project" value="TreeGrafter"/>
</dbReference>
<keyword evidence="3 4" id="KW-0539">Nucleus</keyword>
<dbReference type="EMBL" id="CANTUO010000001">
    <property type="protein sequence ID" value="CAI5756164.1"/>
    <property type="molecule type" value="Genomic_DNA"/>
</dbReference>
<dbReference type="GO" id="GO:0005634">
    <property type="term" value="C:nucleus"/>
    <property type="evidence" value="ECO:0007669"/>
    <property type="project" value="UniProtKB-SubCell"/>
</dbReference>